<feature type="compositionally biased region" description="Polar residues" evidence="1">
    <location>
        <begin position="24"/>
        <end position="35"/>
    </location>
</feature>
<dbReference type="AlphaFoldDB" id="A0A1V3XEB8"/>
<gene>
    <name evidence="3" type="ORF">BZL29_3554</name>
</gene>
<evidence type="ECO:0000256" key="1">
    <source>
        <dbReference type="SAM" id="MobiDB-lite"/>
    </source>
</evidence>
<keyword evidence="3" id="KW-0723">Serine/threonine-protein kinase</keyword>
<sequence length="598" mass="64186">MSNDVDPHRPGDQPQPVNEVISHGSPTQHQGTTGVEPSEATAPTGSFDEVDSSSQQAEPPRDGFVTASGPPLPPVIEAFPGYHDVPKASTPAWVTGSPPAAARRKKRSQPWILLAATMAMAVLIVVGVIGYRMIQNNTAAKPPAAAEPPPAAVLEGTYRVDIDWAKQTENGAPASSSDKTNSSSWWAFRSFCSSTGCVASGTVLDDTNHQVAATPPRTAEFHFVNGQWQRTPVTSQYPRKRCLGADGKIGPGTETQIISWSAEPQPDRSLRGLWTNTVLTDECGFIGTVWQAPLVAVRTGDLPPAVTVADPATITVTPLTSSPVPPVAGATPVLDGTFSVEYDWSKQTVNGKQTIGDMAPSVDWWAFRSLCTSAGCVATGAQLAQENHQAPVGGGMVLRFVDGRWEQTPHLGPGQGCPGGTNPQVATSETFVWSLEPQPDGTLRGIQTDTAMSDECGNRGYVYRTRCWRHAKAMCPRRWSSPIRHCSSCHLRRPAPAPTRRKLVGPTRSSRPSRRRRVTKGPASALPGMAFKLIESAPHHWTVVDAHLVGRWRRGGAISKPRDGRPWDRSGMSVAGTSGRIRLLGGWVWSAQTCRVGR</sequence>
<dbReference type="EMBL" id="MVBN01000003">
    <property type="protein sequence ID" value="OOK77563.1"/>
    <property type="molecule type" value="Genomic_DNA"/>
</dbReference>
<name>A0A1V3XEB8_MYCKA</name>
<keyword evidence="2" id="KW-0472">Membrane</keyword>
<feature type="compositionally biased region" description="Basic and acidic residues" evidence="1">
    <location>
        <begin position="1"/>
        <end position="11"/>
    </location>
</feature>
<evidence type="ECO:0000256" key="2">
    <source>
        <dbReference type="SAM" id="Phobius"/>
    </source>
</evidence>
<keyword evidence="2" id="KW-0812">Transmembrane</keyword>
<proteinExistence type="predicted"/>
<evidence type="ECO:0000313" key="3">
    <source>
        <dbReference type="EMBL" id="OOK77563.1"/>
    </source>
</evidence>
<dbReference type="Proteomes" id="UP000188532">
    <property type="component" value="Unassembled WGS sequence"/>
</dbReference>
<feature type="region of interest" description="Disordered" evidence="1">
    <location>
        <begin position="1"/>
        <end position="72"/>
    </location>
</feature>
<keyword evidence="2" id="KW-1133">Transmembrane helix</keyword>
<organism evidence="3 4">
    <name type="scientific">Mycobacterium kansasii</name>
    <dbReference type="NCBI Taxonomy" id="1768"/>
    <lineage>
        <taxon>Bacteria</taxon>
        <taxon>Bacillati</taxon>
        <taxon>Actinomycetota</taxon>
        <taxon>Actinomycetes</taxon>
        <taxon>Mycobacteriales</taxon>
        <taxon>Mycobacteriaceae</taxon>
        <taxon>Mycobacterium</taxon>
    </lineage>
</organism>
<feature type="region of interest" description="Disordered" evidence="1">
    <location>
        <begin position="494"/>
        <end position="522"/>
    </location>
</feature>
<reference evidence="3 4" key="1">
    <citation type="submission" date="2017-02" db="EMBL/GenBank/DDBJ databases">
        <title>Complete genome sequences of Mycobacterium kansasii strains isolated from rhesus macaques.</title>
        <authorList>
            <person name="Panda A."/>
            <person name="Nagaraj S."/>
            <person name="Zhao X."/>
            <person name="Tettelin H."/>
            <person name="Detolla L.J."/>
        </authorList>
    </citation>
    <scope>NUCLEOTIDE SEQUENCE [LARGE SCALE GENOMIC DNA]</scope>
    <source>
        <strain evidence="3 4">11-3469</strain>
    </source>
</reference>
<keyword evidence="3" id="KW-0808">Transferase</keyword>
<comment type="caution">
    <text evidence="3">The sequence shown here is derived from an EMBL/GenBank/DDBJ whole genome shotgun (WGS) entry which is preliminary data.</text>
</comment>
<accession>A0A1V3XEB8</accession>
<dbReference type="GO" id="GO:0004674">
    <property type="term" value="F:protein serine/threonine kinase activity"/>
    <property type="evidence" value="ECO:0007669"/>
    <property type="project" value="UniProtKB-KW"/>
</dbReference>
<evidence type="ECO:0000313" key="4">
    <source>
        <dbReference type="Proteomes" id="UP000188532"/>
    </source>
</evidence>
<protein>
    <submittedName>
        <fullName evidence="3">Putative non-specific serine/threonine protein kinase</fullName>
    </submittedName>
</protein>
<keyword evidence="3" id="KW-0418">Kinase</keyword>
<feature type="transmembrane region" description="Helical" evidence="2">
    <location>
        <begin position="111"/>
        <end position="134"/>
    </location>
</feature>